<dbReference type="InterPro" id="IPR020595">
    <property type="entry name" value="MnmG-rel_CS"/>
</dbReference>
<dbReference type="InterPro" id="IPR040131">
    <property type="entry name" value="MnmG_N"/>
</dbReference>
<evidence type="ECO:0000256" key="4">
    <source>
        <dbReference type="ARBA" id="ARBA00022630"/>
    </source>
</evidence>
<comment type="caution">
    <text evidence="7">The sequence shown here is derived from an EMBL/GenBank/DDBJ whole genome shotgun (WGS) entry which is preliminary data.</text>
</comment>
<dbReference type="Pfam" id="PF13932">
    <property type="entry name" value="SAM_GIDA_C"/>
    <property type="match status" value="1"/>
</dbReference>
<feature type="domain" description="tRNA uridine 5-carboxymethylaminomethyl modification enzyme C-terminal subdomain" evidence="6">
    <location>
        <begin position="550"/>
        <end position="621"/>
    </location>
</feature>
<dbReference type="PROSITE" id="PS01280">
    <property type="entry name" value="GIDA_1"/>
    <property type="match status" value="1"/>
</dbReference>
<evidence type="ECO:0000256" key="5">
    <source>
        <dbReference type="ARBA" id="ARBA00022827"/>
    </source>
</evidence>
<evidence type="ECO:0000256" key="2">
    <source>
        <dbReference type="ARBA" id="ARBA00007653"/>
    </source>
</evidence>
<accession>T1C362</accession>
<dbReference type="HAMAP" id="MF_00129">
    <property type="entry name" value="MnmG_GidA"/>
    <property type="match status" value="1"/>
</dbReference>
<dbReference type="SMART" id="SM01228">
    <property type="entry name" value="GIDA_assoc_3"/>
    <property type="match status" value="1"/>
</dbReference>
<dbReference type="FunFam" id="3.50.50.60:FF:000010">
    <property type="entry name" value="tRNA uridine 5-carboxymethylaminomethyl modification enzyme MnmG"/>
    <property type="match status" value="1"/>
</dbReference>
<dbReference type="InterPro" id="IPR002218">
    <property type="entry name" value="MnmG-rel"/>
</dbReference>
<dbReference type="PANTHER" id="PTHR11806">
    <property type="entry name" value="GLUCOSE INHIBITED DIVISION PROTEIN A"/>
    <property type="match status" value="1"/>
</dbReference>
<gene>
    <name evidence="7" type="ORF">B1B_01664</name>
</gene>
<dbReference type="InterPro" id="IPR026904">
    <property type="entry name" value="MnmG_C"/>
</dbReference>
<dbReference type="GO" id="GO:0050660">
    <property type="term" value="F:flavin adenine dinucleotide binding"/>
    <property type="evidence" value="ECO:0007669"/>
    <property type="project" value="InterPro"/>
</dbReference>
<dbReference type="Pfam" id="PF21680">
    <property type="entry name" value="GIDA_C_1st"/>
    <property type="match status" value="1"/>
</dbReference>
<dbReference type="GO" id="GO:0002098">
    <property type="term" value="P:tRNA wobble uridine modification"/>
    <property type="evidence" value="ECO:0007669"/>
    <property type="project" value="InterPro"/>
</dbReference>
<evidence type="ECO:0000256" key="3">
    <source>
        <dbReference type="ARBA" id="ARBA00022490"/>
    </source>
</evidence>
<dbReference type="NCBIfam" id="TIGR00136">
    <property type="entry name" value="mnmG_gidA"/>
    <property type="match status" value="1"/>
</dbReference>
<dbReference type="GO" id="GO:0030488">
    <property type="term" value="P:tRNA methylation"/>
    <property type="evidence" value="ECO:0007669"/>
    <property type="project" value="TreeGrafter"/>
</dbReference>
<dbReference type="Gene3D" id="3.50.50.60">
    <property type="entry name" value="FAD/NAD(P)-binding domain"/>
    <property type="match status" value="2"/>
</dbReference>
<reference evidence="7" key="1">
    <citation type="submission" date="2013-08" db="EMBL/GenBank/DDBJ databases">
        <authorList>
            <person name="Mendez C."/>
            <person name="Richter M."/>
            <person name="Ferrer M."/>
            <person name="Sanchez J."/>
        </authorList>
    </citation>
    <scope>NUCLEOTIDE SEQUENCE</scope>
</reference>
<reference evidence="7" key="2">
    <citation type="journal article" date="2014" name="ISME J.">
        <title>Microbial stratification in low pH oxic and suboxic macroscopic growths along an acid mine drainage.</title>
        <authorList>
            <person name="Mendez-Garcia C."/>
            <person name="Mesa V."/>
            <person name="Sprenger R.R."/>
            <person name="Richter M."/>
            <person name="Diez M.S."/>
            <person name="Solano J."/>
            <person name="Bargiela R."/>
            <person name="Golyshina O.V."/>
            <person name="Manteca A."/>
            <person name="Ramos J.L."/>
            <person name="Gallego J.R."/>
            <person name="Llorente I."/>
            <person name="Martins Dos Santos V.A."/>
            <person name="Jensen O.N."/>
            <person name="Pelaez A.I."/>
            <person name="Sanchez J."/>
            <person name="Ferrer M."/>
        </authorList>
    </citation>
    <scope>NUCLEOTIDE SEQUENCE</scope>
</reference>
<dbReference type="AlphaFoldDB" id="T1C362"/>
<dbReference type="InterPro" id="IPR004416">
    <property type="entry name" value="MnmG"/>
</dbReference>
<organism evidence="7">
    <name type="scientific">mine drainage metagenome</name>
    <dbReference type="NCBI Taxonomy" id="410659"/>
    <lineage>
        <taxon>unclassified sequences</taxon>
        <taxon>metagenomes</taxon>
        <taxon>ecological metagenomes</taxon>
    </lineage>
</organism>
<dbReference type="PANTHER" id="PTHR11806:SF0">
    <property type="entry name" value="PROTEIN MTO1 HOMOLOG, MITOCHONDRIAL"/>
    <property type="match status" value="1"/>
</dbReference>
<dbReference type="InterPro" id="IPR049312">
    <property type="entry name" value="GIDA_C_N"/>
</dbReference>
<comment type="cofactor">
    <cofactor evidence="1">
        <name>FAD</name>
        <dbReference type="ChEBI" id="CHEBI:57692"/>
    </cofactor>
</comment>
<dbReference type="Gene3D" id="1.10.150.570">
    <property type="entry name" value="GidA associated domain, C-terminal subdomain"/>
    <property type="match status" value="1"/>
</dbReference>
<dbReference type="SUPFAM" id="SSF51905">
    <property type="entry name" value="FAD/NAD(P)-binding domain"/>
    <property type="match status" value="1"/>
</dbReference>
<dbReference type="InterPro" id="IPR036188">
    <property type="entry name" value="FAD/NAD-bd_sf"/>
</dbReference>
<keyword evidence="4" id="KW-0285">Flavoprotein</keyword>
<dbReference type="InterPro" id="IPR047001">
    <property type="entry name" value="MnmG_C_subdom"/>
</dbReference>
<dbReference type="Pfam" id="PF01134">
    <property type="entry name" value="GIDA"/>
    <property type="match status" value="1"/>
</dbReference>
<comment type="similarity">
    <text evidence="2">Belongs to the MnmG family.</text>
</comment>
<dbReference type="InterPro" id="IPR044920">
    <property type="entry name" value="MnmG_C_subdom_sf"/>
</dbReference>
<protein>
    <submittedName>
        <fullName evidence="7">tRNA uridine 5-carboxymethylaminomethyl modification enzyme GidA</fullName>
    </submittedName>
</protein>
<proteinExistence type="inferred from homology"/>
<keyword evidence="3" id="KW-0963">Cytoplasm</keyword>
<evidence type="ECO:0000259" key="6">
    <source>
        <dbReference type="SMART" id="SM01228"/>
    </source>
</evidence>
<evidence type="ECO:0000313" key="7">
    <source>
        <dbReference type="EMBL" id="EQD76442.1"/>
    </source>
</evidence>
<keyword evidence="5" id="KW-0274">FAD</keyword>
<name>T1C362_9ZZZZ</name>
<evidence type="ECO:0000256" key="1">
    <source>
        <dbReference type="ARBA" id="ARBA00001974"/>
    </source>
</evidence>
<sequence length="646" mass="71676">MPFKHVSESDSTYDVIVVGGGHAGAEAAHAAARMGSRTLLLTQNIETLGQMSCNPAIGGIGKGHLVKEIDALGGIMGQAADQAGIHWRTLNASKGYAVRATRAQCDRTLYRQAVRGKLESTPNLCLFQQLAGDILVETDRVIGVETEMGVRFYAAAVILTVGTFLGGRIHVGDAQTTGGRFGDAPSNRLAARLRDLDLRVGRLKTGTPPRLDGRTVDCTRLTVQAGEWPAPYFSFHSKKPESVRQMNCHLTYTTPETHEVIRNSLDRSPLFTGAIQGVGPRYCPSIEDKVTRFADRTRHQIFLEPEGLDTHELYPNGISTSLPFDVQQTFVRTIPGLEHAHLTRPGYAIEYDYFDPRDLFRSLETRRIRNLFFAGQINGTTGYEEAAAQGLIAGINAARRVQGEAPWVPGREEAYLGVLLDDLTTRGTNEPYRMFTSRAEYRLSLREDNADERLTPRGRELGLIDDARFRAFEAKSRALVFERERLDRIVLNPRDPETRAVAGSLGIQIDEAVSAADLLRRPEMSYERLMTFPGVGPGAGQIGLGVEIRIRYQGYLERQRNERIRFEREGSRLFPEDFDGAHVSGLSRELAEKLRLVRPRTLEEAGAIPGMTPAALSLLLIHLRRREEGRALRTPPDPSSPEVAER</sequence>
<dbReference type="GO" id="GO:0005829">
    <property type="term" value="C:cytosol"/>
    <property type="evidence" value="ECO:0007669"/>
    <property type="project" value="TreeGrafter"/>
</dbReference>
<dbReference type="EMBL" id="AUZY01001054">
    <property type="protein sequence ID" value="EQD76442.1"/>
    <property type="molecule type" value="Genomic_DNA"/>
</dbReference>
<dbReference type="Gene3D" id="1.10.10.1800">
    <property type="entry name" value="tRNA uridine 5-carboxymethylaminomethyl modification enzyme MnmG/GidA"/>
    <property type="match status" value="1"/>
</dbReference>
<dbReference type="PROSITE" id="PS01281">
    <property type="entry name" value="GIDA_2"/>
    <property type="match status" value="1"/>
</dbReference>
<dbReference type="FunFam" id="3.50.50.60:FF:000002">
    <property type="entry name" value="tRNA uridine 5-carboxymethylaminomethyl modification enzyme MnmG"/>
    <property type="match status" value="1"/>
</dbReference>